<dbReference type="HOGENOM" id="CLU_3129910_0_0_1"/>
<keyword evidence="2" id="KW-1185">Reference proteome</keyword>
<dbReference type="EMBL" id="KN831946">
    <property type="protein sequence ID" value="KIO13493.1"/>
    <property type="molecule type" value="Genomic_DNA"/>
</dbReference>
<evidence type="ECO:0000313" key="2">
    <source>
        <dbReference type="Proteomes" id="UP000054217"/>
    </source>
</evidence>
<accession>A0A0C3JWI3</accession>
<dbReference type="InParanoid" id="A0A0C3JWI3"/>
<sequence>MSPSLPALSSVLFTAHWQSSSSMSNLMNLTRKVPSSALLMLSVPHAYIKC</sequence>
<organism evidence="1 2">
    <name type="scientific">Pisolithus tinctorius Marx 270</name>
    <dbReference type="NCBI Taxonomy" id="870435"/>
    <lineage>
        <taxon>Eukaryota</taxon>
        <taxon>Fungi</taxon>
        <taxon>Dikarya</taxon>
        <taxon>Basidiomycota</taxon>
        <taxon>Agaricomycotina</taxon>
        <taxon>Agaricomycetes</taxon>
        <taxon>Agaricomycetidae</taxon>
        <taxon>Boletales</taxon>
        <taxon>Sclerodermatineae</taxon>
        <taxon>Pisolithaceae</taxon>
        <taxon>Pisolithus</taxon>
    </lineage>
</organism>
<dbReference type="AlphaFoldDB" id="A0A0C3JWI3"/>
<dbReference type="Proteomes" id="UP000054217">
    <property type="component" value="Unassembled WGS sequence"/>
</dbReference>
<gene>
    <name evidence="1" type="ORF">M404DRAFT_993045</name>
</gene>
<proteinExistence type="predicted"/>
<reference evidence="2" key="2">
    <citation type="submission" date="2015-01" db="EMBL/GenBank/DDBJ databases">
        <title>Evolutionary Origins and Diversification of the Mycorrhizal Mutualists.</title>
        <authorList>
            <consortium name="DOE Joint Genome Institute"/>
            <consortium name="Mycorrhizal Genomics Consortium"/>
            <person name="Kohler A."/>
            <person name="Kuo A."/>
            <person name="Nagy L.G."/>
            <person name="Floudas D."/>
            <person name="Copeland A."/>
            <person name="Barry K.W."/>
            <person name="Cichocki N."/>
            <person name="Veneault-Fourrey C."/>
            <person name="LaButti K."/>
            <person name="Lindquist E.A."/>
            <person name="Lipzen A."/>
            <person name="Lundell T."/>
            <person name="Morin E."/>
            <person name="Murat C."/>
            <person name="Riley R."/>
            <person name="Ohm R."/>
            <person name="Sun H."/>
            <person name="Tunlid A."/>
            <person name="Henrissat B."/>
            <person name="Grigoriev I.V."/>
            <person name="Hibbett D.S."/>
            <person name="Martin F."/>
        </authorList>
    </citation>
    <scope>NUCLEOTIDE SEQUENCE [LARGE SCALE GENOMIC DNA]</scope>
    <source>
        <strain evidence="2">Marx 270</strain>
    </source>
</reference>
<reference evidence="1 2" key="1">
    <citation type="submission" date="2014-04" db="EMBL/GenBank/DDBJ databases">
        <authorList>
            <consortium name="DOE Joint Genome Institute"/>
            <person name="Kuo A."/>
            <person name="Kohler A."/>
            <person name="Costa M.D."/>
            <person name="Nagy L.G."/>
            <person name="Floudas D."/>
            <person name="Copeland A."/>
            <person name="Barry K.W."/>
            <person name="Cichocki N."/>
            <person name="Veneault-Fourrey C."/>
            <person name="LaButti K."/>
            <person name="Lindquist E.A."/>
            <person name="Lipzen A."/>
            <person name="Lundell T."/>
            <person name="Morin E."/>
            <person name="Murat C."/>
            <person name="Sun H."/>
            <person name="Tunlid A."/>
            <person name="Henrissat B."/>
            <person name="Grigoriev I.V."/>
            <person name="Hibbett D.S."/>
            <person name="Martin F."/>
            <person name="Nordberg H.P."/>
            <person name="Cantor M.N."/>
            <person name="Hua S.X."/>
        </authorList>
    </citation>
    <scope>NUCLEOTIDE SEQUENCE [LARGE SCALE GENOMIC DNA]</scope>
    <source>
        <strain evidence="1 2">Marx 270</strain>
    </source>
</reference>
<name>A0A0C3JWI3_PISTI</name>
<evidence type="ECO:0000313" key="1">
    <source>
        <dbReference type="EMBL" id="KIO13493.1"/>
    </source>
</evidence>
<feature type="non-terminal residue" evidence="1">
    <location>
        <position position="50"/>
    </location>
</feature>
<protein>
    <submittedName>
        <fullName evidence="1">Uncharacterized protein</fullName>
    </submittedName>
</protein>